<feature type="compositionally biased region" description="Basic and acidic residues" evidence="1">
    <location>
        <begin position="295"/>
        <end position="305"/>
    </location>
</feature>
<comment type="caution">
    <text evidence="2">The sequence shown here is derived from an EMBL/GenBank/DDBJ whole genome shotgun (WGS) entry which is preliminary data.</text>
</comment>
<feature type="compositionally biased region" description="Basic and acidic residues" evidence="1">
    <location>
        <begin position="209"/>
        <end position="232"/>
    </location>
</feature>
<feature type="compositionally biased region" description="Polar residues" evidence="1">
    <location>
        <begin position="414"/>
        <end position="425"/>
    </location>
</feature>
<dbReference type="EMBL" id="QWIP01000050">
    <property type="protein sequence ID" value="RMY75804.1"/>
    <property type="molecule type" value="Genomic_DNA"/>
</dbReference>
<protein>
    <submittedName>
        <fullName evidence="2">Uncharacterized protein</fullName>
    </submittedName>
</protein>
<sequence length="678" mass="70751">MSSGNPFRRAPPPPSQSSGPPDESSLQDQDGRPVTPPKDPKKAAKKKKKVVIMTPPHSPEEPPKHIPPRLSDGMRVGSPPPSTKQPASALTLDQLRQLKDEGHADTDSITSADSDLQEAIANTRKNSGTGVLPPPAVSFGVNRPIDKPAPYSDFGAQSEASGPAEGGAGEAGGKVGGGGGGGSTSRAPVNPFARTLQTQEAGYGLQKTQSEEDSKVEAEGGRRGRQTLDVDAFKNLLMTGSATPSPPAGQSPQPQQRRPETNDSASKEPNADSRQSMFDTQHEPNVPHPESPRTSSDDGQFHEPSSEDEDDDEEVEENEHSSILGPQSSRPVAEGPPRPPKHTHGRAYPQTVSFADFDTDLPPSAPRTPPANKDHQPAVPNQEPKRPSLSRHASDLNKPLPAPPQGDATAEAASHSNEPQAQQNKRPPPPPPASRRQGQGTTPQGRARSTSNLSQNSSIHQADSETSSLRGAEGGKAAPPPPPSRRSHQQPATSHAASPAIETPPAAPSPGPAASAGEGKAIPPPPPRRSMHAATAAAGAVNRTPSNSSRSSIPRSESLSGSTSTATQPAEKAPPAPPPRRGGATKRNSMDGPPSALNNRRASGERRVSGQSLRSETSSLKQVGEGTEEENGPSEEGKVAADSDPSSPPQPPERDILADMQAFQDEIEALRRAQQGGG</sequence>
<feature type="compositionally biased region" description="Basic and acidic residues" evidence="1">
    <location>
        <begin position="96"/>
        <end position="106"/>
    </location>
</feature>
<evidence type="ECO:0000313" key="3">
    <source>
        <dbReference type="Proteomes" id="UP000269276"/>
    </source>
</evidence>
<evidence type="ECO:0000313" key="2">
    <source>
        <dbReference type="EMBL" id="RMY75804.1"/>
    </source>
</evidence>
<feature type="compositionally biased region" description="Acidic residues" evidence="1">
    <location>
        <begin position="306"/>
        <end position="317"/>
    </location>
</feature>
<dbReference type="AlphaFoldDB" id="A0A3M7EI88"/>
<evidence type="ECO:0000256" key="1">
    <source>
        <dbReference type="SAM" id="MobiDB-lite"/>
    </source>
</evidence>
<reference evidence="2 3" key="1">
    <citation type="journal article" date="2018" name="BMC Genomics">
        <title>Genomic evidence for intraspecific hybridization in a clonal and extremely halotolerant yeast.</title>
        <authorList>
            <person name="Gostincar C."/>
            <person name="Stajich J.E."/>
            <person name="Zupancic J."/>
            <person name="Zalar P."/>
            <person name="Gunde-Cimerman N."/>
        </authorList>
    </citation>
    <scope>NUCLEOTIDE SEQUENCE [LARGE SCALE GENOMIC DNA]</scope>
    <source>
        <strain evidence="2 3">EXF-2682</strain>
    </source>
</reference>
<organism evidence="2 3">
    <name type="scientific">Hortaea werneckii</name>
    <name type="common">Black yeast</name>
    <name type="synonym">Cladosporium werneckii</name>
    <dbReference type="NCBI Taxonomy" id="91943"/>
    <lineage>
        <taxon>Eukaryota</taxon>
        <taxon>Fungi</taxon>
        <taxon>Dikarya</taxon>
        <taxon>Ascomycota</taxon>
        <taxon>Pezizomycotina</taxon>
        <taxon>Dothideomycetes</taxon>
        <taxon>Dothideomycetidae</taxon>
        <taxon>Mycosphaerellales</taxon>
        <taxon>Teratosphaeriaceae</taxon>
        <taxon>Hortaea</taxon>
    </lineage>
</organism>
<feature type="compositionally biased region" description="Polar residues" evidence="1">
    <location>
        <begin position="609"/>
        <end position="621"/>
    </location>
</feature>
<feature type="compositionally biased region" description="Polar residues" evidence="1">
    <location>
        <begin position="436"/>
        <end position="469"/>
    </location>
</feature>
<feature type="compositionally biased region" description="Basic and acidic residues" evidence="1">
    <location>
        <begin position="257"/>
        <end position="271"/>
    </location>
</feature>
<feature type="compositionally biased region" description="Gly residues" evidence="1">
    <location>
        <begin position="164"/>
        <end position="183"/>
    </location>
</feature>
<gene>
    <name evidence="2" type="ORF">D0863_02353</name>
</gene>
<accession>A0A3M7EI88</accession>
<feature type="compositionally biased region" description="Low complexity" evidence="1">
    <location>
        <begin position="533"/>
        <end position="571"/>
    </location>
</feature>
<feature type="region of interest" description="Disordered" evidence="1">
    <location>
        <begin position="1"/>
        <end position="660"/>
    </location>
</feature>
<proteinExistence type="predicted"/>
<dbReference type="Proteomes" id="UP000269276">
    <property type="component" value="Unassembled WGS sequence"/>
</dbReference>
<dbReference type="OrthoDB" id="428854at2759"/>
<name>A0A3M7EI88_HORWE</name>